<dbReference type="GeneTree" id="ENSGT00940000161524"/>
<evidence type="ECO:0000256" key="5">
    <source>
        <dbReference type="ARBA" id="ARBA00022833"/>
    </source>
</evidence>
<keyword evidence="6" id="KW-0539">Nucleus</keyword>
<keyword evidence="5" id="KW-0862">Zinc</keyword>
<name>A0A670XTF4_PSETE</name>
<evidence type="ECO:0000259" key="8">
    <source>
        <dbReference type="PROSITE" id="PS50157"/>
    </source>
</evidence>
<reference evidence="9" key="1">
    <citation type="submission" date="2025-08" db="UniProtKB">
        <authorList>
            <consortium name="Ensembl"/>
        </authorList>
    </citation>
    <scope>IDENTIFICATION</scope>
</reference>
<evidence type="ECO:0000313" key="10">
    <source>
        <dbReference type="Proteomes" id="UP000472273"/>
    </source>
</evidence>
<dbReference type="Ensembl" id="ENSPTXT00000002913.1">
    <property type="protein sequence ID" value="ENSPTXP00000002831.1"/>
    <property type="gene ID" value="ENSPTXG00000002166.1"/>
</dbReference>
<dbReference type="InterPro" id="IPR036236">
    <property type="entry name" value="Znf_C2H2_sf"/>
</dbReference>
<keyword evidence="4 7" id="KW-0863">Zinc-finger</keyword>
<organism evidence="9 10">
    <name type="scientific">Pseudonaja textilis</name>
    <name type="common">Eastern brown snake</name>
    <dbReference type="NCBI Taxonomy" id="8673"/>
    <lineage>
        <taxon>Eukaryota</taxon>
        <taxon>Metazoa</taxon>
        <taxon>Chordata</taxon>
        <taxon>Craniata</taxon>
        <taxon>Vertebrata</taxon>
        <taxon>Euteleostomi</taxon>
        <taxon>Lepidosauria</taxon>
        <taxon>Squamata</taxon>
        <taxon>Bifurcata</taxon>
        <taxon>Unidentata</taxon>
        <taxon>Episquamata</taxon>
        <taxon>Toxicofera</taxon>
        <taxon>Serpentes</taxon>
        <taxon>Colubroidea</taxon>
        <taxon>Elapidae</taxon>
        <taxon>Hydrophiinae</taxon>
        <taxon>Pseudonaja</taxon>
    </lineage>
</organism>
<dbReference type="InterPro" id="IPR013087">
    <property type="entry name" value="Znf_C2H2_type"/>
</dbReference>
<accession>A0A670XTF4</accession>
<proteinExistence type="predicted"/>
<dbReference type="Pfam" id="PF00096">
    <property type="entry name" value="zf-C2H2"/>
    <property type="match status" value="2"/>
</dbReference>
<evidence type="ECO:0000313" key="9">
    <source>
        <dbReference type="Ensembl" id="ENSPTXP00000002831.1"/>
    </source>
</evidence>
<dbReference type="PROSITE" id="PS50157">
    <property type="entry name" value="ZINC_FINGER_C2H2_2"/>
    <property type="match status" value="2"/>
</dbReference>
<dbReference type="SMART" id="SM00355">
    <property type="entry name" value="ZnF_C2H2"/>
    <property type="match status" value="2"/>
</dbReference>
<dbReference type="PANTHER" id="PTHR24394">
    <property type="entry name" value="ZINC FINGER PROTEIN"/>
    <property type="match status" value="1"/>
</dbReference>
<keyword evidence="2" id="KW-0479">Metal-binding</keyword>
<dbReference type="Gene3D" id="3.30.160.60">
    <property type="entry name" value="Classic Zinc Finger"/>
    <property type="match status" value="2"/>
</dbReference>
<keyword evidence="10" id="KW-1185">Reference proteome</keyword>
<dbReference type="OMA" id="CEYSART"/>
<dbReference type="AlphaFoldDB" id="A0A670XTF4"/>
<keyword evidence="3" id="KW-0677">Repeat</keyword>
<dbReference type="PANTHER" id="PTHR24394:SF44">
    <property type="entry name" value="ZINC FINGER PROTEIN 271-LIKE"/>
    <property type="match status" value="1"/>
</dbReference>
<reference evidence="9" key="2">
    <citation type="submission" date="2025-09" db="UniProtKB">
        <authorList>
            <consortium name="Ensembl"/>
        </authorList>
    </citation>
    <scope>IDENTIFICATION</scope>
</reference>
<dbReference type="SUPFAM" id="SSF57667">
    <property type="entry name" value="beta-beta-alpha zinc fingers"/>
    <property type="match status" value="2"/>
</dbReference>
<feature type="domain" description="C2H2-type" evidence="8">
    <location>
        <begin position="51"/>
        <end position="79"/>
    </location>
</feature>
<dbReference type="GO" id="GO:0000981">
    <property type="term" value="F:DNA-binding transcription factor activity, RNA polymerase II-specific"/>
    <property type="evidence" value="ECO:0007669"/>
    <property type="project" value="TreeGrafter"/>
</dbReference>
<dbReference type="PROSITE" id="PS00028">
    <property type="entry name" value="ZINC_FINGER_C2H2_1"/>
    <property type="match status" value="2"/>
</dbReference>
<evidence type="ECO:0000256" key="7">
    <source>
        <dbReference type="PROSITE-ProRule" id="PRU00042"/>
    </source>
</evidence>
<protein>
    <recommendedName>
        <fullName evidence="8">C2H2-type domain-containing protein</fullName>
    </recommendedName>
</protein>
<evidence type="ECO:0000256" key="4">
    <source>
        <dbReference type="ARBA" id="ARBA00022771"/>
    </source>
</evidence>
<evidence type="ECO:0000256" key="2">
    <source>
        <dbReference type="ARBA" id="ARBA00022723"/>
    </source>
</evidence>
<dbReference type="GO" id="GO:0008270">
    <property type="term" value="F:zinc ion binding"/>
    <property type="evidence" value="ECO:0007669"/>
    <property type="project" value="UniProtKB-KW"/>
</dbReference>
<dbReference type="GO" id="GO:0005634">
    <property type="term" value="C:nucleus"/>
    <property type="evidence" value="ECO:0007669"/>
    <property type="project" value="UniProtKB-SubCell"/>
</dbReference>
<feature type="domain" description="C2H2-type" evidence="8">
    <location>
        <begin position="23"/>
        <end position="50"/>
    </location>
</feature>
<dbReference type="Proteomes" id="UP000472273">
    <property type="component" value="Unplaced"/>
</dbReference>
<evidence type="ECO:0000256" key="6">
    <source>
        <dbReference type="ARBA" id="ARBA00023242"/>
    </source>
</evidence>
<comment type="subcellular location">
    <subcellularLocation>
        <location evidence="1">Nucleus</location>
    </subcellularLocation>
</comment>
<evidence type="ECO:0000256" key="3">
    <source>
        <dbReference type="ARBA" id="ARBA00022737"/>
    </source>
</evidence>
<evidence type="ECO:0000256" key="1">
    <source>
        <dbReference type="ARBA" id="ARBA00004123"/>
    </source>
</evidence>
<sequence>MFTTSSLSGLKRHMKKHSHDKPHQCHICLKAFRTLSLLRNHLNTHTGTKPHKCNECDMAFVTVGELSRHKRYKHTLEKPFKCSICNYCSVEVRRIVLCRIVFIVGREFRISRVKWLFSKGCGCSITGGFKKRLDSHLSIIL</sequence>